<dbReference type="Pfam" id="PF13193">
    <property type="entry name" value="AMP-binding_C"/>
    <property type="match status" value="1"/>
</dbReference>
<protein>
    <submittedName>
        <fullName evidence="4">Acyl-CoA synthetase</fullName>
    </submittedName>
</protein>
<sequence length="488" mass="52352">MTRLFDGFHACPDRLAFSVGGVDLSYRDLDRRSASVAQALKAKGIRPGERVAVQSETSASLLGVIVAHLRLGVIHVPINTRYQADEIDHILEDSQASLVLVDDGAPAADVAEARGTPWVPVDSLIGDPAGFEESWESDTPAMLIYTSGTTGRSKGVALSLNALSANVGATTTLWHWSQDDHLVLALPLFHVHGLGLGVLGTLLTQMSATLHPRFDAERVIEAVAAGGSIFMGVPTMYARLIAHLKGEGQAREALRAARLFTSGSAALPASDHEAFERLTGKRILERYGMSETGFTLSNPYAGERRAGSVGFAVPGYEVRVVTDEGEDCGPGDAGEIWVRGDGLMLGYWGQPEASASAFTEGWFRTGDVARVDEDGYHHILGRRSADIIKSGGFKISALEIEDVLLRDPAVAEVAVVGLPDPEWGERIVAALVLTPGETIDSERLDALSNAHLARFKCPRAYYPLTELPRNALGKLQKHHLTAQLLAIK</sequence>
<feature type="domain" description="AMP-dependent synthetase/ligase" evidence="2">
    <location>
        <begin position="11"/>
        <end position="348"/>
    </location>
</feature>
<accession>C7FPB5</accession>
<evidence type="ECO:0000259" key="2">
    <source>
        <dbReference type="Pfam" id="PF00501"/>
    </source>
</evidence>
<dbReference type="PANTHER" id="PTHR43201:SF8">
    <property type="entry name" value="ACYL-COA SYNTHETASE FAMILY MEMBER 3"/>
    <property type="match status" value="1"/>
</dbReference>
<proteinExistence type="inferred from homology"/>
<dbReference type="AlphaFoldDB" id="C7FPB5"/>
<evidence type="ECO:0000259" key="3">
    <source>
        <dbReference type="Pfam" id="PF13193"/>
    </source>
</evidence>
<dbReference type="InterPro" id="IPR045851">
    <property type="entry name" value="AMP-bd_C_sf"/>
</dbReference>
<dbReference type="Gene3D" id="3.30.300.30">
    <property type="match status" value="1"/>
</dbReference>
<feature type="domain" description="AMP-binding enzyme C-terminal" evidence="3">
    <location>
        <begin position="399"/>
        <end position="474"/>
    </location>
</feature>
<dbReference type="InterPro" id="IPR025110">
    <property type="entry name" value="AMP-bd_C"/>
</dbReference>
<dbReference type="GO" id="GO:0006631">
    <property type="term" value="P:fatty acid metabolic process"/>
    <property type="evidence" value="ECO:0007669"/>
    <property type="project" value="TreeGrafter"/>
</dbReference>
<name>C7FPB5_9BACT</name>
<dbReference type="InterPro" id="IPR020845">
    <property type="entry name" value="AMP-binding_CS"/>
</dbReference>
<evidence type="ECO:0000256" key="1">
    <source>
        <dbReference type="ARBA" id="ARBA00006432"/>
    </source>
</evidence>
<comment type="similarity">
    <text evidence="1">Belongs to the ATP-dependent AMP-binding enzyme family.</text>
</comment>
<dbReference type="Pfam" id="PF00501">
    <property type="entry name" value="AMP-binding"/>
    <property type="match status" value="1"/>
</dbReference>
<organism evidence="4">
    <name type="scientific">uncultured bacterium HF186_25m_30B18</name>
    <dbReference type="NCBI Taxonomy" id="662885"/>
    <lineage>
        <taxon>Bacteria</taxon>
        <taxon>environmental samples</taxon>
    </lineage>
</organism>
<reference evidence="4" key="1">
    <citation type="journal article" date="2009" name="Environ. Microbiol. Rep.">
        <title>Characterization of canthaxanthin biosynthesis genes from an uncultured marine bacterium.</title>
        <authorList>
            <person name="Maresca J.A."/>
            <person name="Braff J.C."/>
            <person name="Delong E.F."/>
        </authorList>
    </citation>
    <scope>NUCLEOTIDE SEQUENCE</scope>
</reference>
<dbReference type="GO" id="GO:0031956">
    <property type="term" value="F:medium-chain fatty acid-CoA ligase activity"/>
    <property type="evidence" value="ECO:0007669"/>
    <property type="project" value="TreeGrafter"/>
</dbReference>
<dbReference type="InterPro" id="IPR042099">
    <property type="entry name" value="ANL_N_sf"/>
</dbReference>
<dbReference type="PROSITE" id="PS00455">
    <property type="entry name" value="AMP_BINDING"/>
    <property type="match status" value="1"/>
</dbReference>
<dbReference type="InterPro" id="IPR000873">
    <property type="entry name" value="AMP-dep_synth/lig_dom"/>
</dbReference>
<evidence type="ECO:0000313" key="4">
    <source>
        <dbReference type="EMBL" id="ACU26418.1"/>
    </source>
</evidence>
<dbReference type="PANTHER" id="PTHR43201">
    <property type="entry name" value="ACYL-COA SYNTHETASE"/>
    <property type="match status" value="1"/>
</dbReference>
<dbReference type="Gene3D" id="3.40.50.12780">
    <property type="entry name" value="N-terminal domain of ligase-like"/>
    <property type="match status" value="1"/>
</dbReference>
<dbReference type="EMBL" id="GQ412706">
    <property type="protein sequence ID" value="ACU26418.1"/>
    <property type="molecule type" value="Genomic_DNA"/>
</dbReference>
<dbReference type="SUPFAM" id="SSF56801">
    <property type="entry name" value="Acetyl-CoA synthetase-like"/>
    <property type="match status" value="1"/>
</dbReference>